<evidence type="ECO:0000256" key="1">
    <source>
        <dbReference type="RuleBase" id="RU004003"/>
    </source>
</evidence>
<sequence>MRYSIDRRMAGSRIWLALWLAFACAFGEEVLAAGKNGKHKHKTTRYKVLHITEGQQKVLSFFEPVARVAVGDSEVADVSMTTPDELLVSGKKVGTTDLHVWPGAKSPPRLYRVRVDPRLIEGEFHSLGEHAAKVQANKPEPGDATTVDVGGTQIQADIKVVEVSRTGLKEAGFFFGKNSANTTLAVSPPGTLSGVGSSESAAAAGSLLLESAAGFFPFIEAFQLVFGNSKQSWLSTISLLERGGYAYTLAEPSLTAMSGQTATFLAGGEFPIPVVQAGGASNAISISYREFGVRLMLTPTILEADRIAMKVAPEVSELDFSAGIQSAGVRVPALKVRRTDTTIELGDGDSFAISGLISQATIANEDKLPFLGDVPVLGAFFRSKRFDKSDKELLMIVTPHIVHPLERGAELPPLPGEAYRRTDPDYADFLFYKQEPAARPRGAMEGFSR</sequence>
<dbReference type="PROSITE" id="PS51257">
    <property type="entry name" value="PROKAR_LIPOPROTEIN"/>
    <property type="match status" value="1"/>
</dbReference>
<dbReference type="EMBL" id="AP017928">
    <property type="protein sequence ID" value="BBA32520.1"/>
    <property type="molecule type" value="Genomic_DNA"/>
</dbReference>
<dbReference type="GO" id="GO:0015627">
    <property type="term" value="C:type II protein secretion system complex"/>
    <property type="evidence" value="ECO:0007669"/>
    <property type="project" value="TreeGrafter"/>
</dbReference>
<proteinExistence type="inferred from homology"/>
<accession>A0A250KL85</accession>
<dbReference type="InterPro" id="IPR032789">
    <property type="entry name" value="T2SS-T3SS_pil_N"/>
</dbReference>
<dbReference type="PANTHER" id="PTHR30332">
    <property type="entry name" value="PROBABLE GENERAL SECRETION PATHWAY PROTEIN D"/>
    <property type="match status" value="1"/>
</dbReference>
<dbReference type="InterPro" id="IPR001775">
    <property type="entry name" value="GspD/PilQ"/>
</dbReference>
<organism evidence="4 5">
    <name type="scientific">Methylocaldum marinum</name>
    <dbReference type="NCBI Taxonomy" id="1432792"/>
    <lineage>
        <taxon>Bacteria</taxon>
        <taxon>Pseudomonadati</taxon>
        <taxon>Pseudomonadota</taxon>
        <taxon>Gammaproteobacteria</taxon>
        <taxon>Methylococcales</taxon>
        <taxon>Methylococcaceae</taxon>
        <taxon>Methylocaldum</taxon>
    </lineage>
</organism>
<dbReference type="GO" id="GO:0009306">
    <property type="term" value="P:protein secretion"/>
    <property type="evidence" value="ECO:0007669"/>
    <property type="project" value="InterPro"/>
</dbReference>
<dbReference type="PANTHER" id="PTHR30332:SF17">
    <property type="entry name" value="TYPE IV PILIATION SYSTEM PROTEIN DR_0774-RELATED"/>
    <property type="match status" value="1"/>
</dbReference>
<evidence type="ECO:0000259" key="3">
    <source>
        <dbReference type="Pfam" id="PF13629"/>
    </source>
</evidence>
<protein>
    <submittedName>
        <fullName evidence="4">Type II and III secretion system protein</fullName>
    </submittedName>
</protein>
<feature type="domain" description="Pilus formation protein N-terminal" evidence="3">
    <location>
        <begin position="48"/>
        <end position="115"/>
    </location>
</feature>
<gene>
    <name evidence="4" type="ORF">sS8_0555</name>
</gene>
<reference evidence="4 5" key="1">
    <citation type="submission" date="2016-12" db="EMBL/GenBank/DDBJ databases">
        <title>Genome sequencing of Methylocaldum marinum.</title>
        <authorList>
            <person name="Takeuchi M."/>
            <person name="Kamagata Y."/>
            <person name="Hiraoka S."/>
            <person name="Oshima K."/>
            <person name="Hattori M."/>
            <person name="Iwasaki W."/>
        </authorList>
    </citation>
    <scope>NUCLEOTIDE SEQUENCE [LARGE SCALE GENOMIC DNA]</scope>
    <source>
        <strain evidence="4 5">S8</strain>
    </source>
</reference>
<dbReference type="InterPro" id="IPR004846">
    <property type="entry name" value="T2SS/T3SS_dom"/>
</dbReference>
<dbReference type="KEGG" id="mmai:sS8_0555"/>
<evidence type="ECO:0000259" key="2">
    <source>
        <dbReference type="Pfam" id="PF00263"/>
    </source>
</evidence>
<comment type="similarity">
    <text evidence="1">Belongs to the bacterial secretin family.</text>
</comment>
<dbReference type="OrthoDB" id="9775455at2"/>
<dbReference type="Pfam" id="PF00263">
    <property type="entry name" value="Secretin"/>
    <property type="match status" value="1"/>
</dbReference>
<dbReference type="Proteomes" id="UP000266313">
    <property type="component" value="Chromosome"/>
</dbReference>
<keyword evidence="5" id="KW-1185">Reference proteome</keyword>
<dbReference type="Pfam" id="PF13629">
    <property type="entry name" value="T2SS-T3SS_pil_N"/>
    <property type="match status" value="1"/>
</dbReference>
<name>A0A250KL85_9GAMM</name>
<dbReference type="RefSeq" id="WP_119628298.1">
    <property type="nucleotide sequence ID" value="NZ_AP017928.1"/>
</dbReference>
<dbReference type="AlphaFoldDB" id="A0A250KL85"/>
<dbReference type="PRINTS" id="PR00811">
    <property type="entry name" value="BCTERIALGSPD"/>
</dbReference>
<evidence type="ECO:0000313" key="5">
    <source>
        <dbReference type="Proteomes" id="UP000266313"/>
    </source>
</evidence>
<dbReference type="InterPro" id="IPR050810">
    <property type="entry name" value="Bact_Secretion_Sys_Channel"/>
</dbReference>
<evidence type="ECO:0000313" key="4">
    <source>
        <dbReference type="EMBL" id="BBA32520.1"/>
    </source>
</evidence>
<feature type="domain" description="Type II/III secretion system secretin-like" evidence="2">
    <location>
        <begin position="240"/>
        <end position="402"/>
    </location>
</feature>